<dbReference type="EMBL" id="BAABAS010000018">
    <property type="protein sequence ID" value="GAA4237620.1"/>
    <property type="molecule type" value="Genomic_DNA"/>
</dbReference>
<gene>
    <name evidence="1" type="ORF">GCM10022254_50200</name>
</gene>
<reference evidence="2" key="1">
    <citation type="journal article" date="2019" name="Int. J. Syst. Evol. Microbiol.">
        <title>The Global Catalogue of Microorganisms (GCM) 10K type strain sequencing project: providing services to taxonomists for standard genome sequencing and annotation.</title>
        <authorList>
            <consortium name="The Broad Institute Genomics Platform"/>
            <consortium name="The Broad Institute Genome Sequencing Center for Infectious Disease"/>
            <person name="Wu L."/>
            <person name="Ma J."/>
        </authorList>
    </citation>
    <scope>NUCLEOTIDE SEQUENCE [LARGE SCALE GENOMIC DNA]</scope>
    <source>
        <strain evidence="2">JCM 17440</strain>
    </source>
</reference>
<proteinExistence type="predicted"/>
<protein>
    <submittedName>
        <fullName evidence="1">Uncharacterized protein</fullName>
    </submittedName>
</protein>
<sequence>MRPLRRISTVVQVTTVNRDQLLASAKDYADRALKSYTNEDSKAALTDAAVSLEHLSKAALCNINPALLVDLRKGNLDHLLHLIGEGGRASAGSIAFTVSGAEAIERVKQVVSGIIVPQEQITKLIRLRNGVLHVGTFQQQESHQLLAAYLRLSKRLFAELGVAEADVWGEHQDVVDSVISETLDEVQRDVRRRIAKARRDVEKLRAKIPERQRPFLTARLQSEALTKLPRSTIQGLHSVMTTCPSCGDEGASSLGHVELTAVAEVGTDNFEQLWAMIVEFFVCGVCDLHLQGRDELDAAELLTFIEMPDYEPDFDDYIDDDDSWTID</sequence>
<name>A0ABP8CCS4_9ACTN</name>
<accession>A0ABP8CCS4</accession>
<organism evidence="1 2">
    <name type="scientific">Actinomadura meridiana</name>
    <dbReference type="NCBI Taxonomy" id="559626"/>
    <lineage>
        <taxon>Bacteria</taxon>
        <taxon>Bacillati</taxon>
        <taxon>Actinomycetota</taxon>
        <taxon>Actinomycetes</taxon>
        <taxon>Streptosporangiales</taxon>
        <taxon>Thermomonosporaceae</taxon>
        <taxon>Actinomadura</taxon>
    </lineage>
</organism>
<keyword evidence="2" id="KW-1185">Reference proteome</keyword>
<comment type="caution">
    <text evidence="1">The sequence shown here is derived from an EMBL/GenBank/DDBJ whole genome shotgun (WGS) entry which is preliminary data.</text>
</comment>
<evidence type="ECO:0000313" key="2">
    <source>
        <dbReference type="Proteomes" id="UP001501710"/>
    </source>
</evidence>
<dbReference type="Proteomes" id="UP001501710">
    <property type="component" value="Unassembled WGS sequence"/>
</dbReference>
<evidence type="ECO:0000313" key="1">
    <source>
        <dbReference type="EMBL" id="GAA4237620.1"/>
    </source>
</evidence>